<evidence type="ECO:0000313" key="1">
    <source>
        <dbReference type="EMBL" id="MCI75153.1"/>
    </source>
</evidence>
<accession>A0A392UND5</accession>
<sequence length="64" mass="6964">CTGEGGGRVVEMASVPFCMGGGVVFEVLSALEQFFLQVDAQDRWKWYSDLDKGYSVSVVVALKT</sequence>
<feature type="non-terminal residue" evidence="1">
    <location>
        <position position="1"/>
    </location>
</feature>
<organism evidence="1 2">
    <name type="scientific">Trifolium medium</name>
    <dbReference type="NCBI Taxonomy" id="97028"/>
    <lineage>
        <taxon>Eukaryota</taxon>
        <taxon>Viridiplantae</taxon>
        <taxon>Streptophyta</taxon>
        <taxon>Embryophyta</taxon>
        <taxon>Tracheophyta</taxon>
        <taxon>Spermatophyta</taxon>
        <taxon>Magnoliopsida</taxon>
        <taxon>eudicotyledons</taxon>
        <taxon>Gunneridae</taxon>
        <taxon>Pentapetalae</taxon>
        <taxon>rosids</taxon>
        <taxon>fabids</taxon>
        <taxon>Fabales</taxon>
        <taxon>Fabaceae</taxon>
        <taxon>Papilionoideae</taxon>
        <taxon>50 kb inversion clade</taxon>
        <taxon>NPAAA clade</taxon>
        <taxon>Hologalegina</taxon>
        <taxon>IRL clade</taxon>
        <taxon>Trifolieae</taxon>
        <taxon>Trifolium</taxon>
    </lineage>
</organism>
<name>A0A392UND5_9FABA</name>
<dbReference type="Proteomes" id="UP000265520">
    <property type="component" value="Unassembled WGS sequence"/>
</dbReference>
<evidence type="ECO:0000313" key="2">
    <source>
        <dbReference type="Proteomes" id="UP000265520"/>
    </source>
</evidence>
<dbReference type="EMBL" id="LXQA010876300">
    <property type="protein sequence ID" value="MCI75153.1"/>
    <property type="molecule type" value="Genomic_DNA"/>
</dbReference>
<comment type="caution">
    <text evidence="1">The sequence shown here is derived from an EMBL/GenBank/DDBJ whole genome shotgun (WGS) entry which is preliminary data.</text>
</comment>
<reference evidence="1 2" key="1">
    <citation type="journal article" date="2018" name="Front. Plant Sci.">
        <title>Red Clover (Trifolium pratense) and Zigzag Clover (T. medium) - A Picture of Genomic Similarities and Differences.</title>
        <authorList>
            <person name="Dluhosova J."/>
            <person name="Istvanek J."/>
            <person name="Nedelnik J."/>
            <person name="Repkova J."/>
        </authorList>
    </citation>
    <scope>NUCLEOTIDE SEQUENCE [LARGE SCALE GENOMIC DNA]</scope>
    <source>
        <strain evidence="2">cv. 10/8</strain>
        <tissue evidence="1">Leaf</tissue>
    </source>
</reference>
<proteinExistence type="predicted"/>
<protein>
    <submittedName>
        <fullName evidence="1">Uncharacterized protein</fullName>
    </submittedName>
</protein>
<keyword evidence="2" id="KW-1185">Reference proteome</keyword>
<dbReference type="AlphaFoldDB" id="A0A392UND5"/>